<proteinExistence type="predicted"/>
<keyword evidence="3" id="KW-1185">Reference proteome</keyword>
<comment type="caution">
    <text evidence="1">The sequence shown here is derived from an EMBL/GenBank/DDBJ whole genome shotgun (WGS) entry which is preliminary data.</text>
</comment>
<sequence>MKIFYCKQQERVGKSINESQVSGIFQERVKYSIKLFLVHETLQQNTNEITEVNRQKCVIQNRFYHFFVKGELSALGKQAGFQVDTEMGRKIYREIYGEAAEEEEYFDHDNWYCVFKK</sequence>
<dbReference type="AlphaFoldDB" id="A0AA86UJY8"/>
<organism evidence="1">
    <name type="scientific">Hexamita inflata</name>
    <dbReference type="NCBI Taxonomy" id="28002"/>
    <lineage>
        <taxon>Eukaryota</taxon>
        <taxon>Metamonada</taxon>
        <taxon>Diplomonadida</taxon>
        <taxon>Hexamitidae</taxon>
        <taxon>Hexamitinae</taxon>
        <taxon>Hexamita</taxon>
    </lineage>
</organism>
<protein>
    <submittedName>
        <fullName evidence="1">Methyltransferase</fullName>
    </submittedName>
</protein>
<keyword evidence="1" id="KW-0489">Methyltransferase</keyword>
<dbReference type="EMBL" id="CATOUU010000939">
    <property type="protein sequence ID" value="CAI9961315.1"/>
    <property type="molecule type" value="Genomic_DNA"/>
</dbReference>
<name>A0AA86UJY8_9EUKA</name>
<reference evidence="1" key="1">
    <citation type="submission" date="2023-06" db="EMBL/GenBank/DDBJ databases">
        <authorList>
            <person name="Kurt Z."/>
        </authorList>
    </citation>
    <scope>NUCLEOTIDE SEQUENCE</scope>
</reference>
<gene>
    <name evidence="1" type="ORF">HINF_LOCUS48960</name>
    <name evidence="2" type="ORF">HINF_LOCUS59540</name>
</gene>
<dbReference type="EMBL" id="CAXDID020000342">
    <property type="protein sequence ID" value="CAL6079761.1"/>
    <property type="molecule type" value="Genomic_DNA"/>
</dbReference>
<keyword evidence="1" id="KW-0808">Transferase</keyword>
<dbReference type="GO" id="GO:0008168">
    <property type="term" value="F:methyltransferase activity"/>
    <property type="evidence" value="ECO:0007669"/>
    <property type="project" value="UniProtKB-KW"/>
</dbReference>
<dbReference type="GO" id="GO:0032259">
    <property type="term" value="P:methylation"/>
    <property type="evidence" value="ECO:0007669"/>
    <property type="project" value="UniProtKB-KW"/>
</dbReference>
<dbReference type="Gene3D" id="3.40.50.150">
    <property type="entry name" value="Vaccinia Virus protein VP39"/>
    <property type="match status" value="1"/>
</dbReference>
<dbReference type="Proteomes" id="UP001642409">
    <property type="component" value="Unassembled WGS sequence"/>
</dbReference>
<dbReference type="InterPro" id="IPR029063">
    <property type="entry name" value="SAM-dependent_MTases_sf"/>
</dbReference>
<evidence type="ECO:0000313" key="1">
    <source>
        <dbReference type="EMBL" id="CAI9961315.1"/>
    </source>
</evidence>
<evidence type="ECO:0000313" key="2">
    <source>
        <dbReference type="EMBL" id="CAL6079761.1"/>
    </source>
</evidence>
<evidence type="ECO:0000313" key="3">
    <source>
        <dbReference type="Proteomes" id="UP001642409"/>
    </source>
</evidence>
<accession>A0AA86UJY8</accession>
<reference evidence="2 3" key="2">
    <citation type="submission" date="2024-07" db="EMBL/GenBank/DDBJ databases">
        <authorList>
            <person name="Akdeniz Z."/>
        </authorList>
    </citation>
    <scope>NUCLEOTIDE SEQUENCE [LARGE SCALE GENOMIC DNA]</scope>
</reference>